<sequence length="339" mass="34804">MRSLRAGALSVLVIALVVGLGWASGPLATAPTPSLTAALASVPSGTTVVGFTDWRRIRDSGVPVDELSERDVSTRSELARSRAAMQELMGWSVDDLAWEAFAQGGGPGVLVAALDGLSPDAVEVGLGDAGFVPSTGGWTAGPGVLTRTGLSTVLEHVVVLERERLVVAAETPAATAAVVEVVRGGAPALSADREAVAVAQALAGSDAVLLQRAGVGCDAARLTSEESLRQADVALESVGPLASHTTSGRAITDRGGDGMGAQTVRFAMAFDAAATAREQARIRESVSTGPFIGRTGQVEQVLRLVDSRTRGRVLTLEFERDPARDVVMTATGPLLFAAC</sequence>
<protein>
    <submittedName>
        <fullName evidence="1">Uncharacterized protein</fullName>
    </submittedName>
</protein>
<accession>A0ABN2VVK6</accession>
<proteinExistence type="predicted"/>
<evidence type="ECO:0000313" key="2">
    <source>
        <dbReference type="Proteomes" id="UP001501480"/>
    </source>
</evidence>
<evidence type="ECO:0000313" key="1">
    <source>
        <dbReference type="EMBL" id="GAA2074110.1"/>
    </source>
</evidence>
<reference evidence="1 2" key="1">
    <citation type="journal article" date="2019" name="Int. J. Syst. Evol. Microbiol.">
        <title>The Global Catalogue of Microorganisms (GCM) 10K type strain sequencing project: providing services to taxonomists for standard genome sequencing and annotation.</title>
        <authorList>
            <consortium name="The Broad Institute Genomics Platform"/>
            <consortium name="The Broad Institute Genome Sequencing Center for Infectious Disease"/>
            <person name="Wu L."/>
            <person name="Ma J."/>
        </authorList>
    </citation>
    <scope>NUCLEOTIDE SEQUENCE [LARGE SCALE GENOMIC DNA]</scope>
    <source>
        <strain evidence="1 2">JCM 15749</strain>
    </source>
</reference>
<gene>
    <name evidence="1" type="ORF">GCM10009821_10850</name>
</gene>
<dbReference type="EMBL" id="BAAAPY010000002">
    <property type="protein sequence ID" value="GAA2074110.1"/>
    <property type="molecule type" value="Genomic_DNA"/>
</dbReference>
<keyword evidence="2" id="KW-1185">Reference proteome</keyword>
<dbReference type="Proteomes" id="UP001501480">
    <property type="component" value="Unassembled WGS sequence"/>
</dbReference>
<organism evidence="1 2">
    <name type="scientific">Aeromicrobium halocynthiae</name>
    <dbReference type="NCBI Taxonomy" id="560557"/>
    <lineage>
        <taxon>Bacteria</taxon>
        <taxon>Bacillati</taxon>
        <taxon>Actinomycetota</taxon>
        <taxon>Actinomycetes</taxon>
        <taxon>Propionibacteriales</taxon>
        <taxon>Nocardioidaceae</taxon>
        <taxon>Aeromicrobium</taxon>
    </lineage>
</organism>
<name>A0ABN2VVK6_9ACTN</name>
<dbReference type="RefSeq" id="WP_344325515.1">
    <property type="nucleotide sequence ID" value="NZ_BAAAPY010000002.1"/>
</dbReference>
<comment type="caution">
    <text evidence="1">The sequence shown here is derived from an EMBL/GenBank/DDBJ whole genome shotgun (WGS) entry which is preliminary data.</text>
</comment>